<protein>
    <submittedName>
        <fullName evidence="1">Uncharacterized protein</fullName>
    </submittedName>
</protein>
<dbReference type="AlphaFoldDB" id="A0A5B7EKB3"/>
<evidence type="ECO:0000313" key="2">
    <source>
        <dbReference type="Proteomes" id="UP000324222"/>
    </source>
</evidence>
<gene>
    <name evidence="1" type="ORF">E2C01_028315</name>
</gene>
<proteinExistence type="predicted"/>
<accession>A0A5B7EKB3</accession>
<evidence type="ECO:0000313" key="1">
    <source>
        <dbReference type="EMBL" id="MPC34911.1"/>
    </source>
</evidence>
<name>A0A5B7EKB3_PORTR</name>
<reference evidence="1 2" key="1">
    <citation type="submission" date="2019-05" db="EMBL/GenBank/DDBJ databases">
        <title>Another draft genome of Portunus trituberculatus and its Hox gene families provides insights of decapod evolution.</title>
        <authorList>
            <person name="Jeong J.-H."/>
            <person name="Song I."/>
            <person name="Kim S."/>
            <person name="Choi T."/>
            <person name="Kim D."/>
            <person name="Ryu S."/>
            <person name="Kim W."/>
        </authorList>
    </citation>
    <scope>NUCLEOTIDE SEQUENCE [LARGE SCALE GENOMIC DNA]</scope>
    <source>
        <tissue evidence="1">Muscle</tissue>
    </source>
</reference>
<keyword evidence="2" id="KW-1185">Reference proteome</keyword>
<dbReference type="Proteomes" id="UP000324222">
    <property type="component" value="Unassembled WGS sequence"/>
</dbReference>
<sequence length="70" mass="7596">MTVSVASSPPTVLHLLYEATPPQLPRHIIKTFFSVLTMSLVPPRCTDHCVKAMVTLAAPHGLSLFPLSDL</sequence>
<organism evidence="1 2">
    <name type="scientific">Portunus trituberculatus</name>
    <name type="common">Swimming crab</name>
    <name type="synonym">Neptunus trituberculatus</name>
    <dbReference type="NCBI Taxonomy" id="210409"/>
    <lineage>
        <taxon>Eukaryota</taxon>
        <taxon>Metazoa</taxon>
        <taxon>Ecdysozoa</taxon>
        <taxon>Arthropoda</taxon>
        <taxon>Crustacea</taxon>
        <taxon>Multicrustacea</taxon>
        <taxon>Malacostraca</taxon>
        <taxon>Eumalacostraca</taxon>
        <taxon>Eucarida</taxon>
        <taxon>Decapoda</taxon>
        <taxon>Pleocyemata</taxon>
        <taxon>Brachyura</taxon>
        <taxon>Eubrachyura</taxon>
        <taxon>Portunoidea</taxon>
        <taxon>Portunidae</taxon>
        <taxon>Portuninae</taxon>
        <taxon>Portunus</taxon>
    </lineage>
</organism>
<dbReference type="EMBL" id="VSRR010003157">
    <property type="protein sequence ID" value="MPC34911.1"/>
    <property type="molecule type" value="Genomic_DNA"/>
</dbReference>
<comment type="caution">
    <text evidence="1">The sequence shown here is derived from an EMBL/GenBank/DDBJ whole genome shotgun (WGS) entry which is preliminary data.</text>
</comment>